<sequence>MYKVAMVGDRASVQGFKALGLDVFPLDDINRARQVWNRINPKDYGVIIVTESVFERIRDLAEGLKEGLKPVVLVVPSATGSVGLINEEIRNMMKKAVGTDIMKGRQQLNGSRQDR</sequence>
<protein>
    <submittedName>
        <fullName evidence="4">V/A-type H+/Na+-transporting ATPase subunit F</fullName>
    </submittedName>
</protein>
<accession>A0A6V8P3I1</accession>
<keyword evidence="3" id="KW-0406">Ion transport</keyword>
<dbReference type="Proteomes" id="UP000591948">
    <property type="component" value="Unassembled WGS sequence"/>
</dbReference>
<organism evidence="4 5">
    <name type="scientific">Candidatus Hakubella thermalkaliphila</name>
    <dbReference type="NCBI Taxonomy" id="2754717"/>
    <lineage>
        <taxon>Bacteria</taxon>
        <taxon>Bacillati</taxon>
        <taxon>Actinomycetota</taxon>
        <taxon>Actinomycetota incertae sedis</taxon>
        <taxon>Candidatus Hakubellales</taxon>
        <taxon>Candidatus Hakubellaceae</taxon>
        <taxon>Candidatus Hakubella</taxon>
    </lineage>
</organism>
<dbReference type="AlphaFoldDB" id="A0A6V8P3I1"/>
<dbReference type="Pfam" id="PF01990">
    <property type="entry name" value="ATP-synt_F"/>
    <property type="match status" value="1"/>
</dbReference>
<proteinExistence type="inferred from homology"/>
<evidence type="ECO:0000313" key="4">
    <source>
        <dbReference type="EMBL" id="GFP26833.1"/>
    </source>
</evidence>
<comment type="similarity">
    <text evidence="1">Belongs to the V-ATPase F subunit family.</text>
</comment>
<gene>
    <name evidence="4" type="ORF">HKBW3S33_00247</name>
</gene>
<evidence type="ECO:0000256" key="1">
    <source>
        <dbReference type="ARBA" id="ARBA00010148"/>
    </source>
</evidence>
<reference evidence="4 5" key="1">
    <citation type="journal article" date="2020" name="Front. Microbiol.">
        <title>Single-cell genomics of novel Actinobacteria with the Wood-Ljungdahl pathway discovered in a serpentinizing system.</title>
        <authorList>
            <person name="Merino N."/>
            <person name="Kawai M."/>
            <person name="Boyd E.S."/>
            <person name="Colman D.R."/>
            <person name="McGlynn S.E."/>
            <person name="Nealson K.H."/>
            <person name="Kurokawa K."/>
            <person name="Hongoh Y."/>
        </authorList>
    </citation>
    <scope>NUCLEOTIDE SEQUENCE [LARGE SCALE GENOMIC DNA]</scope>
    <source>
        <strain evidence="4 5">S33</strain>
    </source>
</reference>
<name>A0A6V8P3I1_9ACTN</name>
<evidence type="ECO:0000313" key="5">
    <source>
        <dbReference type="Proteomes" id="UP000591948"/>
    </source>
</evidence>
<keyword evidence="5" id="KW-1185">Reference proteome</keyword>
<dbReference type="RefSeq" id="WP_176232997.1">
    <property type="nucleotide sequence ID" value="NZ_BLRY01000006.1"/>
</dbReference>
<dbReference type="Gene3D" id="3.40.50.10580">
    <property type="entry name" value="ATPase, V1 complex, subunit F"/>
    <property type="match status" value="1"/>
</dbReference>
<dbReference type="GO" id="GO:0046961">
    <property type="term" value="F:proton-transporting ATPase activity, rotational mechanism"/>
    <property type="evidence" value="ECO:0007669"/>
    <property type="project" value="InterPro"/>
</dbReference>
<evidence type="ECO:0000256" key="3">
    <source>
        <dbReference type="ARBA" id="ARBA00023065"/>
    </source>
</evidence>
<evidence type="ECO:0000256" key="2">
    <source>
        <dbReference type="ARBA" id="ARBA00022448"/>
    </source>
</evidence>
<dbReference type="InterPro" id="IPR008218">
    <property type="entry name" value="ATPase_V1-cplx_f_g_su"/>
</dbReference>
<dbReference type="SUPFAM" id="SSF159468">
    <property type="entry name" value="AtpF-like"/>
    <property type="match status" value="1"/>
</dbReference>
<comment type="caution">
    <text evidence="4">The sequence shown here is derived from an EMBL/GenBank/DDBJ whole genome shotgun (WGS) entry which is preliminary data.</text>
</comment>
<keyword evidence="2" id="KW-0813">Transport</keyword>
<dbReference type="EMBL" id="BLRY01000006">
    <property type="protein sequence ID" value="GFP26833.1"/>
    <property type="molecule type" value="Genomic_DNA"/>
</dbReference>
<dbReference type="InterPro" id="IPR036906">
    <property type="entry name" value="ATPase_V1_fsu_sf"/>
</dbReference>